<protein>
    <submittedName>
        <fullName evidence="1">Uncharacterized protein</fullName>
    </submittedName>
</protein>
<reference evidence="1 2" key="1">
    <citation type="submission" date="2021-06" db="EMBL/GenBank/DDBJ databases">
        <title>Caerostris darwini draft genome.</title>
        <authorList>
            <person name="Kono N."/>
            <person name="Arakawa K."/>
        </authorList>
    </citation>
    <scope>NUCLEOTIDE SEQUENCE [LARGE SCALE GENOMIC DNA]</scope>
</reference>
<evidence type="ECO:0000313" key="2">
    <source>
        <dbReference type="Proteomes" id="UP001054837"/>
    </source>
</evidence>
<keyword evidence="2" id="KW-1185">Reference proteome</keyword>
<dbReference type="Proteomes" id="UP001054837">
    <property type="component" value="Unassembled WGS sequence"/>
</dbReference>
<dbReference type="AlphaFoldDB" id="A0AAV4S462"/>
<sequence length="100" mass="11562">MVPNSNQVTHTSARFVAKDGKKRGMFLSDVESKREQEKALSILTLARTSRSSIPVVWGRHSATADHLNLRDTCLETLQKEITNFYLTFRRRKIFVFAFFI</sequence>
<comment type="caution">
    <text evidence="1">The sequence shown here is derived from an EMBL/GenBank/DDBJ whole genome shotgun (WGS) entry which is preliminary data.</text>
</comment>
<name>A0AAV4S462_9ARAC</name>
<evidence type="ECO:0000313" key="1">
    <source>
        <dbReference type="EMBL" id="GIY28387.1"/>
    </source>
</evidence>
<gene>
    <name evidence="1" type="ORF">CDAR_388591</name>
</gene>
<accession>A0AAV4S462</accession>
<dbReference type="EMBL" id="BPLQ01007170">
    <property type="protein sequence ID" value="GIY28387.1"/>
    <property type="molecule type" value="Genomic_DNA"/>
</dbReference>
<organism evidence="1 2">
    <name type="scientific">Caerostris darwini</name>
    <dbReference type="NCBI Taxonomy" id="1538125"/>
    <lineage>
        <taxon>Eukaryota</taxon>
        <taxon>Metazoa</taxon>
        <taxon>Ecdysozoa</taxon>
        <taxon>Arthropoda</taxon>
        <taxon>Chelicerata</taxon>
        <taxon>Arachnida</taxon>
        <taxon>Araneae</taxon>
        <taxon>Araneomorphae</taxon>
        <taxon>Entelegynae</taxon>
        <taxon>Araneoidea</taxon>
        <taxon>Araneidae</taxon>
        <taxon>Caerostris</taxon>
    </lineage>
</organism>
<proteinExistence type="predicted"/>